<dbReference type="Proteomes" id="UP001152759">
    <property type="component" value="Chromosome 1"/>
</dbReference>
<reference evidence="2" key="1">
    <citation type="submission" date="2021-12" db="EMBL/GenBank/DDBJ databases">
        <authorList>
            <person name="King R."/>
        </authorList>
    </citation>
    <scope>NUCLEOTIDE SEQUENCE</scope>
</reference>
<dbReference type="GO" id="GO:0030686">
    <property type="term" value="C:90S preribosome"/>
    <property type="evidence" value="ECO:0007669"/>
    <property type="project" value="TreeGrafter"/>
</dbReference>
<dbReference type="PANTHER" id="PTHR23325:SF1">
    <property type="entry name" value="SERUM RESPONSE FACTOR-BINDING PROTEIN 1"/>
    <property type="match status" value="1"/>
</dbReference>
<dbReference type="AlphaFoldDB" id="A0A9P0A0K4"/>
<feature type="compositionally biased region" description="Acidic residues" evidence="1">
    <location>
        <begin position="275"/>
        <end position="294"/>
    </location>
</feature>
<feature type="compositionally biased region" description="Basic and acidic residues" evidence="1">
    <location>
        <begin position="479"/>
        <end position="505"/>
    </location>
</feature>
<sequence>MALDLETLNGQISSMRGSVKQVKTHLINKLTREAKKLREKKGTEEQKKQNQKKADRFIEEVMLMKKILPDDVSKFVLKTENCESVISKPNIPLETKVLARFGTHKILVSVIDKFRSEHPTWKEVMEDLVQKVVSRPKQTISAQNTSVKCSVVRTPGNNIFSVTPVKHIASDNSHHNQSPKNKQSTPISTKAKKSVLTDQVNPKFKESGKGKIPSKMSSVDSSLKPANLPNSSGKETSKRKSFMDSSSDEDLESGNSDEFDRETFQKAFKRQKSEDESEDSEESGEEEESSEDSMGENGGGVAEDSDEGNSDEESYEEESDSDNENGSIGGQSLKNPLKGNKTGATKISGLSSTFSKKDESKDSATLLEKTTKSKLNEELDDVERRLKKGKMSKSNSNNKDSIEESVDPFFITTDGKEYISSAPAPKTEEKPYPSNFPQNNSAPKEIYRKGKKITPSHAPHRNFNDGNNRGRFGSYQNRNNDRNNQRDFGDNGDRRDAFFKNDRKSFNKNNRGNFSHNNRGNFSNVNDRRNSFNNNNKYENFDGSRKGNFSNYNDRRNSFNKNDGRSFNGNNRGKPYNYNDRKSGPGSNFNSKDRFNSQKQGPKFDSNRQSSGNSDHLHPSWEAKKKMSTLAPFQGIKTVFND</sequence>
<dbReference type="InterPro" id="IPR037393">
    <property type="entry name" value="Bud22/SRFB1"/>
</dbReference>
<evidence type="ECO:0000313" key="2">
    <source>
        <dbReference type="EMBL" id="CAH0381710.1"/>
    </source>
</evidence>
<dbReference type="GO" id="GO:0030490">
    <property type="term" value="P:maturation of SSU-rRNA"/>
    <property type="evidence" value="ECO:0007669"/>
    <property type="project" value="TreeGrafter"/>
</dbReference>
<dbReference type="KEGG" id="btab:109039713"/>
<feature type="compositionally biased region" description="Low complexity" evidence="1">
    <location>
        <begin position="464"/>
        <end position="478"/>
    </location>
</feature>
<evidence type="ECO:0000313" key="3">
    <source>
        <dbReference type="Proteomes" id="UP001152759"/>
    </source>
</evidence>
<feature type="compositionally biased region" description="Polar residues" evidence="1">
    <location>
        <begin position="175"/>
        <end position="188"/>
    </location>
</feature>
<feature type="compositionally biased region" description="Acidic residues" evidence="1">
    <location>
        <begin position="246"/>
        <end position="260"/>
    </location>
</feature>
<feature type="region of interest" description="Disordered" evidence="1">
    <location>
        <begin position="33"/>
        <end position="52"/>
    </location>
</feature>
<feature type="compositionally biased region" description="Polar residues" evidence="1">
    <location>
        <begin position="342"/>
        <end position="354"/>
    </location>
</feature>
<feature type="compositionally biased region" description="Acidic residues" evidence="1">
    <location>
        <begin position="303"/>
        <end position="323"/>
    </location>
</feature>
<feature type="compositionally biased region" description="Basic and acidic residues" evidence="1">
    <location>
        <begin position="615"/>
        <end position="625"/>
    </location>
</feature>
<accession>A0A9P0A0K4</accession>
<gene>
    <name evidence="2" type="ORF">BEMITA_LOCUS1330</name>
</gene>
<keyword evidence="3" id="KW-1185">Reference proteome</keyword>
<evidence type="ECO:0000256" key="1">
    <source>
        <dbReference type="SAM" id="MobiDB-lite"/>
    </source>
</evidence>
<organism evidence="2 3">
    <name type="scientific">Bemisia tabaci</name>
    <name type="common">Sweetpotato whitefly</name>
    <name type="synonym">Aleurodes tabaci</name>
    <dbReference type="NCBI Taxonomy" id="7038"/>
    <lineage>
        <taxon>Eukaryota</taxon>
        <taxon>Metazoa</taxon>
        <taxon>Ecdysozoa</taxon>
        <taxon>Arthropoda</taxon>
        <taxon>Hexapoda</taxon>
        <taxon>Insecta</taxon>
        <taxon>Pterygota</taxon>
        <taxon>Neoptera</taxon>
        <taxon>Paraneoptera</taxon>
        <taxon>Hemiptera</taxon>
        <taxon>Sternorrhyncha</taxon>
        <taxon>Aleyrodoidea</taxon>
        <taxon>Aleyrodidae</taxon>
        <taxon>Aleyrodinae</taxon>
        <taxon>Bemisia</taxon>
    </lineage>
</organism>
<feature type="compositionally biased region" description="Polar residues" evidence="1">
    <location>
        <begin position="559"/>
        <end position="571"/>
    </location>
</feature>
<name>A0A9P0A0K4_BEMTA</name>
<dbReference type="EMBL" id="OU963862">
    <property type="protein sequence ID" value="CAH0381710.1"/>
    <property type="molecule type" value="Genomic_DNA"/>
</dbReference>
<feature type="compositionally biased region" description="Basic residues" evidence="1">
    <location>
        <begin position="449"/>
        <end position="460"/>
    </location>
</feature>
<dbReference type="GO" id="GO:0005634">
    <property type="term" value="C:nucleus"/>
    <property type="evidence" value="ECO:0007669"/>
    <property type="project" value="TreeGrafter"/>
</dbReference>
<evidence type="ECO:0008006" key="4">
    <source>
        <dbReference type="Google" id="ProtNLM"/>
    </source>
</evidence>
<feature type="compositionally biased region" description="Polar residues" evidence="1">
    <location>
        <begin position="507"/>
        <end position="520"/>
    </location>
</feature>
<proteinExistence type="predicted"/>
<feature type="compositionally biased region" description="Low complexity" evidence="1">
    <location>
        <begin position="521"/>
        <end position="536"/>
    </location>
</feature>
<feature type="region of interest" description="Disordered" evidence="1">
    <location>
        <begin position="169"/>
        <end position="628"/>
    </location>
</feature>
<protein>
    <recommendedName>
        <fullName evidence="4">Serum response factor-binding protein 1</fullName>
    </recommendedName>
</protein>
<dbReference type="PANTHER" id="PTHR23325">
    <property type="entry name" value="SERUM RESPONSE FACTOR-BINDING"/>
    <property type="match status" value="1"/>
</dbReference>